<reference evidence="1 2" key="1">
    <citation type="journal article" date="2018" name="Sci. Rep.">
        <title>Genomic signatures of local adaptation to the degree of environmental predictability in rotifers.</title>
        <authorList>
            <person name="Franch-Gras L."/>
            <person name="Hahn C."/>
            <person name="Garcia-Roger E.M."/>
            <person name="Carmona M.J."/>
            <person name="Serra M."/>
            <person name="Gomez A."/>
        </authorList>
    </citation>
    <scope>NUCLEOTIDE SEQUENCE [LARGE SCALE GENOMIC DNA]</scope>
    <source>
        <strain evidence="1">HYR1</strain>
    </source>
</reference>
<dbReference type="AlphaFoldDB" id="A0A3M7RA82"/>
<dbReference type="Proteomes" id="UP000276133">
    <property type="component" value="Unassembled WGS sequence"/>
</dbReference>
<sequence length="452" mass="51392">MSFISSIGFNHLSSQIFKYLCYKISNNFHCSPLSFGNDLKRLLQFTKKNLDSVIKILQNSAIRFILKLKYDTPSNILHHEAFNKLKFLTVSNRLLELSERYVAEGLRHSVPLVIKLIDEYKAGFESRSFSSQNFNFIFILLLLMEFKQKSHLIAYNVCIQFKAKSEKTLSRVILFCLALIIILVWGGRTSTSSSKEINKNSHTFNSFGVQLVVLSSVRHIVSVHADPLIEQEIGERGPHRRLPLQTIEQQLFVLVRQTGLHLNVVLEYVLFGLEGQLAIAHVIKQDAQRPNGGRVRRVLFVRNVLGRLVLASAVKVRVVLELCVVLSGYGRSAKVNQYQLHGVHFDEQIFGLDVAVHNAPAQQLHVDANQLLEKVARFSLAQPALVLRLQVVEQIHTVVHLGHDDHPFALLLKKLHHFDHSVDAVAHFVQQYFGRILFVVNHEPIFGPVLGY</sequence>
<keyword evidence="2" id="KW-1185">Reference proteome</keyword>
<protein>
    <submittedName>
        <fullName evidence="1">Uncharacterized protein</fullName>
    </submittedName>
</protein>
<dbReference type="OrthoDB" id="5953030at2759"/>
<organism evidence="1 2">
    <name type="scientific">Brachionus plicatilis</name>
    <name type="common">Marine rotifer</name>
    <name type="synonym">Brachionus muelleri</name>
    <dbReference type="NCBI Taxonomy" id="10195"/>
    <lineage>
        <taxon>Eukaryota</taxon>
        <taxon>Metazoa</taxon>
        <taxon>Spiralia</taxon>
        <taxon>Gnathifera</taxon>
        <taxon>Rotifera</taxon>
        <taxon>Eurotatoria</taxon>
        <taxon>Monogononta</taxon>
        <taxon>Pseudotrocha</taxon>
        <taxon>Ploima</taxon>
        <taxon>Brachionidae</taxon>
        <taxon>Brachionus</taxon>
    </lineage>
</organism>
<proteinExistence type="predicted"/>
<gene>
    <name evidence="1" type="ORF">BpHYR1_014477</name>
</gene>
<dbReference type="EMBL" id="REGN01003880">
    <property type="protein sequence ID" value="RNA20304.1"/>
    <property type="molecule type" value="Genomic_DNA"/>
</dbReference>
<evidence type="ECO:0000313" key="1">
    <source>
        <dbReference type="EMBL" id="RNA20304.1"/>
    </source>
</evidence>
<comment type="caution">
    <text evidence="1">The sequence shown here is derived from an EMBL/GenBank/DDBJ whole genome shotgun (WGS) entry which is preliminary data.</text>
</comment>
<accession>A0A3M7RA82</accession>
<name>A0A3M7RA82_BRAPC</name>
<evidence type="ECO:0000313" key="2">
    <source>
        <dbReference type="Proteomes" id="UP000276133"/>
    </source>
</evidence>